<reference evidence="1 2" key="1">
    <citation type="submission" date="2016-02" db="EMBL/GenBank/DDBJ databases">
        <authorList>
            <person name="Wen L."/>
            <person name="He K."/>
            <person name="Yang H."/>
        </authorList>
    </citation>
    <scope>NUCLEOTIDE SEQUENCE [LARGE SCALE GENOMIC DNA]</scope>
    <source>
        <strain evidence="1 2">DSM 22607</strain>
    </source>
</reference>
<accession>A0A136Q2B3</accession>
<proteinExistence type="predicted"/>
<protein>
    <submittedName>
        <fullName evidence="1">Uncharacterized protein</fullName>
    </submittedName>
</protein>
<evidence type="ECO:0000313" key="2">
    <source>
        <dbReference type="Proteomes" id="UP000070366"/>
    </source>
</evidence>
<dbReference type="STRING" id="626937.HMPREF3293_02063"/>
<keyword evidence="2" id="KW-1185">Reference proteome</keyword>
<sequence length="200" mass="23572">MDIRDEIYDLFTEGIDRNENRNLSIPDRYIIKRGHSPNGWYSLSNKDRIRLQLSPVAGNWEYVQLNGHMFLWYSGDILKKLIAYADYPDESTRAYFEGDFHITSIIRRRIPPTVLTRKYCKICADNLFGREIRSFYVNLGEKGIGDGFCDIRLYDKGLFSRIALPKKIDAIWSFNKWFQHGLRFHAPQYKPLPKNVKNRG</sequence>
<evidence type="ECO:0000313" key="1">
    <source>
        <dbReference type="EMBL" id="KXK64822.1"/>
    </source>
</evidence>
<comment type="caution">
    <text evidence="1">The sequence shown here is derived from an EMBL/GenBank/DDBJ whole genome shotgun (WGS) entry which is preliminary data.</text>
</comment>
<dbReference type="AlphaFoldDB" id="A0A136Q2B3"/>
<organism evidence="1 2">
    <name type="scientific">Christensenella minuta</name>
    <dbReference type="NCBI Taxonomy" id="626937"/>
    <lineage>
        <taxon>Bacteria</taxon>
        <taxon>Bacillati</taxon>
        <taxon>Bacillota</taxon>
        <taxon>Clostridia</taxon>
        <taxon>Christensenellales</taxon>
        <taxon>Christensenellaceae</taxon>
        <taxon>Christensenella</taxon>
    </lineage>
</organism>
<dbReference type="OrthoDB" id="2085723at2"/>
<dbReference type="KEGG" id="cmiu:B1H56_04945"/>
<gene>
    <name evidence="1" type="ORF">HMPREF3293_02063</name>
</gene>
<dbReference type="Proteomes" id="UP000070366">
    <property type="component" value="Unassembled WGS sequence"/>
</dbReference>
<dbReference type="EMBL" id="LSZW01000063">
    <property type="protein sequence ID" value="KXK64822.1"/>
    <property type="molecule type" value="Genomic_DNA"/>
</dbReference>
<dbReference type="RefSeq" id="WP_066518303.1">
    <property type="nucleotide sequence ID" value="NZ_CABMOF010000001.1"/>
</dbReference>
<name>A0A136Q2B3_9FIRM</name>